<proteinExistence type="predicted"/>
<gene>
    <name evidence="2" type="ORF">MICPUCDRAFT_54795</name>
</gene>
<dbReference type="EMBL" id="GG663752">
    <property type="protein sequence ID" value="EEH51194.1"/>
    <property type="molecule type" value="Genomic_DNA"/>
</dbReference>
<dbReference type="AlphaFoldDB" id="C1NA80"/>
<organism evidence="3">
    <name type="scientific">Micromonas pusilla (strain CCMP1545)</name>
    <name type="common">Picoplanktonic green alga</name>
    <dbReference type="NCBI Taxonomy" id="564608"/>
    <lineage>
        <taxon>Eukaryota</taxon>
        <taxon>Viridiplantae</taxon>
        <taxon>Chlorophyta</taxon>
        <taxon>Mamiellophyceae</taxon>
        <taxon>Mamiellales</taxon>
        <taxon>Mamiellaceae</taxon>
        <taxon>Micromonas</taxon>
    </lineage>
</organism>
<evidence type="ECO:0000313" key="2">
    <source>
        <dbReference type="EMBL" id="EEH51194.1"/>
    </source>
</evidence>
<name>C1NA80_MICPC</name>
<feature type="region of interest" description="Disordered" evidence="1">
    <location>
        <begin position="135"/>
        <end position="173"/>
    </location>
</feature>
<feature type="region of interest" description="Disordered" evidence="1">
    <location>
        <begin position="13"/>
        <end position="52"/>
    </location>
</feature>
<accession>C1NA80</accession>
<dbReference type="KEGG" id="mpp:MICPUCDRAFT_54795"/>
<dbReference type="Proteomes" id="UP000001876">
    <property type="component" value="Unassembled WGS sequence"/>
</dbReference>
<protein>
    <submittedName>
        <fullName evidence="2">Predicted protein</fullName>
    </submittedName>
</protein>
<evidence type="ECO:0000313" key="3">
    <source>
        <dbReference type="Proteomes" id="UP000001876"/>
    </source>
</evidence>
<feature type="compositionally biased region" description="Low complexity" evidence="1">
    <location>
        <begin position="13"/>
        <end position="38"/>
    </location>
</feature>
<reference evidence="2 3" key="1">
    <citation type="journal article" date="2009" name="Science">
        <title>Green evolution and dynamic adaptations revealed by genomes of the marine picoeukaryotes Micromonas.</title>
        <authorList>
            <person name="Worden A.Z."/>
            <person name="Lee J.H."/>
            <person name="Mock T."/>
            <person name="Rouze P."/>
            <person name="Simmons M.P."/>
            <person name="Aerts A.L."/>
            <person name="Allen A.E."/>
            <person name="Cuvelier M.L."/>
            <person name="Derelle E."/>
            <person name="Everett M.V."/>
            <person name="Foulon E."/>
            <person name="Grimwood J."/>
            <person name="Gundlach H."/>
            <person name="Henrissat B."/>
            <person name="Napoli C."/>
            <person name="McDonald S.M."/>
            <person name="Parker M.S."/>
            <person name="Rombauts S."/>
            <person name="Salamov A."/>
            <person name="Von Dassow P."/>
            <person name="Badger J.H."/>
            <person name="Coutinho P.M."/>
            <person name="Demir E."/>
            <person name="Dubchak I."/>
            <person name="Gentemann C."/>
            <person name="Eikrem W."/>
            <person name="Gready J.E."/>
            <person name="John U."/>
            <person name="Lanier W."/>
            <person name="Lindquist E.A."/>
            <person name="Lucas S."/>
            <person name="Mayer K.F."/>
            <person name="Moreau H."/>
            <person name="Not F."/>
            <person name="Otillar R."/>
            <person name="Panaud O."/>
            <person name="Pangilinan J."/>
            <person name="Paulsen I."/>
            <person name="Piegu B."/>
            <person name="Poliakov A."/>
            <person name="Robbens S."/>
            <person name="Schmutz J."/>
            <person name="Toulza E."/>
            <person name="Wyss T."/>
            <person name="Zelensky A."/>
            <person name="Zhou K."/>
            <person name="Armbrust E.V."/>
            <person name="Bhattacharya D."/>
            <person name="Goodenough U.W."/>
            <person name="Van de Peer Y."/>
            <person name="Grigoriev I.V."/>
        </authorList>
    </citation>
    <scope>NUCLEOTIDE SEQUENCE [LARGE SCALE GENOMIC DNA]</scope>
    <source>
        <strain evidence="2 3">CCMP1545</strain>
    </source>
</reference>
<sequence length="255" mass="26822">MSASASSALASSLSRAPALSSRAAARGRVVGRAAAAAARRQRHRGRRPSSSSPRLVLRVVSYVQYTLDGPGCAASRSEADWHTSVLLGSHPEGCPPHPVDVTERCEAGDGAFALGNARFEQRGEDLYLSVVDAASEEEEEEGTTIRAESEGAGGEYVAGESKELEREREFDDERKGGVGGGGFYAGAFFGSSFGFPFFLSPLTSLVVHSRAAVRVDGKAVGRESVKLSPGAIVTLEKPGSETATFEVNRQVHAHA</sequence>
<dbReference type="GeneID" id="9690187"/>
<dbReference type="RefSeq" id="XP_003064860.1">
    <property type="nucleotide sequence ID" value="XM_003064814.1"/>
</dbReference>
<feature type="compositionally biased region" description="Basic and acidic residues" evidence="1">
    <location>
        <begin position="160"/>
        <end position="173"/>
    </location>
</feature>
<evidence type="ECO:0000256" key="1">
    <source>
        <dbReference type="SAM" id="MobiDB-lite"/>
    </source>
</evidence>
<keyword evidence="3" id="KW-1185">Reference proteome</keyword>